<name>A0A814KTU1_9BILA</name>
<organism evidence="1 2">
    <name type="scientific">Brachionus calyciflorus</name>
    <dbReference type="NCBI Taxonomy" id="104777"/>
    <lineage>
        <taxon>Eukaryota</taxon>
        <taxon>Metazoa</taxon>
        <taxon>Spiralia</taxon>
        <taxon>Gnathifera</taxon>
        <taxon>Rotifera</taxon>
        <taxon>Eurotatoria</taxon>
        <taxon>Monogononta</taxon>
        <taxon>Pseudotrocha</taxon>
        <taxon>Ploima</taxon>
        <taxon>Brachionidae</taxon>
        <taxon>Brachionus</taxon>
    </lineage>
</organism>
<protein>
    <submittedName>
        <fullName evidence="1">Uncharacterized protein</fullName>
    </submittedName>
</protein>
<accession>A0A814KTU1</accession>
<dbReference type="AlphaFoldDB" id="A0A814KTU1"/>
<gene>
    <name evidence="1" type="ORF">OXX778_LOCUS19081</name>
</gene>
<keyword evidence="2" id="KW-1185">Reference proteome</keyword>
<proteinExistence type="predicted"/>
<comment type="caution">
    <text evidence="1">The sequence shown here is derived from an EMBL/GenBank/DDBJ whole genome shotgun (WGS) entry which is preliminary data.</text>
</comment>
<evidence type="ECO:0000313" key="1">
    <source>
        <dbReference type="EMBL" id="CAF1056560.1"/>
    </source>
</evidence>
<dbReference type="Proteomes" id="UP000663879">
    <property type="component" value="Unassembled WGS sequence"/>
</dbReference>
<sequence>MPNWISLLNHVTEKIVNNLTEKIGSLLKTHLDFINWYQHVKNEYHKHDLNFSKLLKLLHRLLPLNLISQYLDLSKIDYNEMTKMLRNTLVDKG</sequence>
<reference evidence="1" key="1">
    <citation type="submission" date="2021-02" db="EMBL/GenBank/DDBJ databases">
        <authorList>
            <person name="Nowell W R."/>
        </authorList>
    </citation>
    <scope>NUCLEOTIDE SEQUENCE</scope>
    <source>
        <strain evidence="1">Ploen Becks lab</strain>
    </source>
</reference>
<evidence type="ECO:0000313" key="2">
    <source>
        <dbReference type="Proteomes" id="UP000663879"/>
    </source>
</evidence>
<dbReference type="EMBL" id="CAJNOC010005593">
    <property type="protein sequence ID" value="CAF1056560.1"/>
    <property type="molecule type" value="Genomic_DNA"/>
</dbReference>